<evidence type="ECO:0000259" key="2">
    <source>
        <dbReference type="Pfam" id="PF01757"/>
    </source>
</evidence>
<dbReference type="OrthoDB" id="9816377at2"/>
<dbReference type="Proteomes" id="UP000291525">
    <property type="component" value="Unassembled WGS sequence"/>
</dbReference>
<dbReference type="AlphaFoldDB" id="A0A4Q8L0R5"/>
<keyword evidence="1" id="KW-1133">Transmembrane helix</keyword>
<protein>
    <recommendedName>
        <fullName evidence="2">Acyltransferase 3 domain-containing protein</fullName>
    </recommendedName>
</protein>
<evidence type="ECO:0000313" key="4">
    <source>
        <dbReference type="Proteomes" id="UP000291525"/>
    </source>
</evidence>
<feature type="domain" description="Acyltransferase 3" evidence="2">
    <location>
        <begin position="4"/>
        <end position="119"/>
    </location>
</feature>
<dbReference type="InterPro" id="IPR002656">
    <property type="entry name" value="Acyl_transf_3_dom"/>
</dbReference>
<evidence type="ECO:0000256" key="1">
    <source>
        <dbReference type="SAM" id="Phobius"/>
    </source>
</evidence>
<comment type="caution">
    <text evidence="3">The sequence shown here is derived from an EMBL/GenBank/DDBJ whole genome shotgun (WGS) entry which is preliminary data.</text>
</comment>
<feature type="transmembrane region" description="Helical" evidence="1">
    <location>
        <begin position="60"/>
        <end position="79"/>
    </location>
</feature>
<feature type="transmembrane region" description="Helical" evidence="1">
    <location>
        <begin position="30"/>
        <end position="48"/>
    </location>
</feature>
<proteinExistence type="predicted"/>
<evidence type="ECO:0000313" key="3">
    <source>
        <dbReference type="EMBL" id="TAA11634.1"/>
    </source>
</evidence>
<dbReference type="GO" id="GO:0016747">
    <property type="term" value="F:acyltransferase activity, transferring groups other than amino-acyl groups"/>
    <property type="evidence" value="ECO:0007669"/>
    <property type="project" value="InterPro"/>
</dbReference>
<dbReference type="Pfam" id="PF01757">
    <property type="entry name" value="Acyl_transf_3"/>
    <property type="match status" value="1"/>
</dbReference>
<keyword evidence="1" id="KW-0472">Membrane</keyword>
<keyword evidence="1" id="KW-0812">Transmembrane</keyword>
<gene>
    <name evidence="3" type="ORF">EXW74_06680</name>
</gene>
<sequence>MKTSFLLALYLFSSLITFLGMNGIGEIWFWYPSPSLVLASLAVFILFAKWKISGQGRLGALIAFLAPASFGVYLIHLHPLIEKHLLVDQFICLLHLEEWLLPLALFCLSFVIYLLSSLIERVRLCLFKKAHLREKLSFLDQYPIY</sequence>
<accession>A0A4Q8L0R5</accession>
<feature type="transmembrane region" description="Helical" evidence="1">
    <location>
        <begin position="99"/>
        <end position="119"/>
    </location>
</feature>
<dbReference type="EMBL" id="SHGT01000037">
    <property type="protein sequence ID" value="TAA11634.1"/>
    <property type="molecule type" value="Genomic_DNA"/>
</dbReference>
<organism evidence="3 4">
    <name type="scientific">Streptococcus parasuis</name>
    <dbReference type="NCBI Taxonomy" id="1501662"/>
    <lineage>
        <taxon>Bacteria</taxon>
        <taxon>Bacillati</taxon>
        <taxon>Bacillota</taxon>
        <taxon>Bacilli</taxon>
        <taxon>Lactobacillales</taxon>
        <taxon>Streptococcaceae</taxon>
        <taxon>Streptococcus</taxon>
    </lineage>
</organism>
<reference evidence="3 4" key="1">
    <citation type="submission" date="2019-02" db="EMBL/GenBank/DDBJ databases">
        <title>First genome of the species Streptococcus parasuis.</title>
        <authorList>
            <person name="Stevens M.J.A."/>
            <person name="Stephan R."/>
        </authorList>
    </citation>
    <scope>NUCLEOTIDE SEQUENCE [LARGE SCALE GENOMIC DNA]</scope>
    <source>
        <strain evidence="3 4">4253</strain>
    </source>
</reference>
<name>A0A4Q8L0R5_9STRE</name>